<name>A0A6I0F497_9FIRM</name>
<evidence type="ECO:0000313" key="2">
    <source>
        <dbReference type="EMBL" id="KAB3534142.1"/>
    </source>
</evidence>
<dbReference type="AlphaFoldDB" id="A0A6I0F497"/>
<evidence type="ECO:0000313" key="3">
    <source>
        <dbReference type="Proteomes" id="UP000432715"/>
    </source>
</evidence>
<proteinExistence type="predicted"/>
<dbReference type="RefSeq" id="WP_151861363.1">
    <property type="nucleotide sequence ID" value="NZ_WBZC01000031.1"/>
</dbReference>
<dbReference type="EMBL" id="WBZC01000031">
    <property type="protein sequence ID" value="KAB3534142.1"/>
    <property type="molecule type" value="Genomic_DNA"/>
</dbReference>
<accession>A0A6I0F497</accession>
<keyword evidence="3" id="KW-1185">Reference proteome</keyword>
<protein>
    <submittedName>
        <fullName evidence="2">Uncharacterized protein</fullName>
    </submittedName>
</protein>
<dbReference type="Proteomes" id="UP000432715">
    <property type="component" value="Unassembled WGS sequence"/>
</dbReference>
<reference evidence="2 3" key="1">
    <citation type="submission" date="2019-10" db="EMBL/GenBank/DDBJ databases">
        <title>Alkaliphilus serpentinus sp. nov. and Alkaliphilus pronyensis sp. nov., two novel anaerobic alkaliphilic species isolated from the serpentinized-hosted hydrothermal field of the Prony Bay (New Caledonia).</title>
        <authorList>
            <person name="Postec A."/>
        </authorList>
    </citation>
    <scope>NUCLEOTIDE SEQUENCE [LARGE SCALE GENOMIC DNA]</scope>
    <source>
        <strain evidence="2 3">LacV</strain>
    </source>
</reference>
<feature type="region of interest" description="Disordered" evidence="1">
    <location>
        <begin position="92"/>
        <end position="124"/>
    </location>
</feature>
<comment type="caution">
    <text evidence="2">The sequence shown here is derived from an EMBL/GenBank/DDBJ whole genome shotgun (WGS) entry which is preliminary data.</text>
</comment>
<gene>
    <name evidence="2" type="ORF">F8154_09395</name>
</gene>
<organism evidence="2 3">
    <name type="scientific">Alkaliphilus pronyensis</name>
    <dbReference type="NCBI Taxonomy" id="1482732"/>
    <lineage>
        <taxon>Bacteria</taxon>
        <taxon>Bacillati</taxon>
        <taxon>Bacillota</taxon>
        <taxon>Clostridia</taxon>
        <taxon>Peptostreptococcales</taxon>
        <taxon>Natronincolaceae</taxon>
        <taxon>Alkaliphilus</taxon>
    </lineage>
</organism>
<sequence>MKRQNKKKVSLEGKAAEVEVYTPEEYIKRKRVSKTIKNDSINKELEDKNAAVTTDIVNEKNDNPDDTKIAINKEELVEVISPQEYFKRRNKKYINSNEEKPEAKEASQVNKNSRAPAANPVVEEEKQYRQIIEATKHEELPGVEALERLIDIYNNRHER</sequence>
<evidence type="ECO:0000256" key="1">
    <source>
        <dbReference type="SAM" id="MobiDB-lite"/>
    </source>
</evidence>